<accession>A0A388T6X7</accession>
<organism evidence="2 3">
    <name type="scientific">Candidatus Termititenax spirochaetophilus</name>
    <dbReference type="NCBI Taxonomy" id="2218522"/>
    <lineage>
        <taxon>Bacteria</taxon>
        <taxon>Bacillati</taxon>
        <taxon>Candidatus Margulisiibacteriota</taxon>
        <taxon>Candidatus Termititenacia</taxon>
        <taxon>Candidatus Termititenacales</taxon>
        <taxon>Candidatus Termititenacaceae</taxon>
        <taxon>Candidatus Termititenax</taxon>
    </lineage>
</organism>
<reference evidence="2 3" key="1">
    <citation type="journal article" date="2019" name="ISME J.">
        <title>Genome analyses of uncultured TG2/ZB3 bacteria in 'Margulisbacteria' specifically attached to ectosymbiotic spirochetes of protists in the termite gut.</title>
        <authorList>
            <person name="Utami Y.D."/>
            <person name="Kuwahara H."/>
            <person name="Igai K."/>
            <person name="Murakami T."/>
            <person name="Sugaya K."/>
            <person name="Morikawa T."/>
            <person name="Nagura Y."/>
            <person name="Yuki M."/>
            <person name="Deevong P."/>
            <person name="Inoue T."/>
            <person name="Kihara K."/>
            <person name="Lo N."/>
            <person name="Yamada A."/>
            <person name="Ohkuma M."/>
            <person name="Hongoh Y."/>
        </authorList>
    </citation>
    <scope>NUCLEOTIDE SEQUENCE [LARGE SCALE GENOMIC DNA]</scope>
    <source>
        <strain evidence="2">HsPyr-01</strain>
    </source>
</reference>
<dbReference type="AlphaFoldDB" id="A0A388T6X7"/>
<evidence type="ECO:0000256" key="1">
    <source>
        <dbReference type="SAM" id="SignalP"/>
    </source>
</evidence>
<comment type="caution">
    <text evidence="2">The sequence shown here is derived from an EMBL/GenBank/DDBJ whole genome shotgun (WGS) entry which is preliminary data.</text>
</comment>
<proteinExistence type="predicted"/>
<sequence>MKKLAVLLLFCALFAETSIDGVAIGDTYDTVAEKYPFIEKNCLTVILLNDSIKK</sequence>
<feature type="signal peptide" evidence="1">
    <location>
        <begin position="1"/>
        <end position="17"/>
    </location>
</feature>
<protein>
    <submittedName>
        <fullName evidence="2">Uncharacterized protein</fullName>
    </submittedName>
</protein>
<evidence type="ECO:0000313" key="2">
    <source>
        <dbReference type="EMBL" id="GBR72475.1"/>
    </source>
</evidence>
<feature type="chain" id="PRO_5017283799" evidence="1">
    <location>
        <begin position="18"/>
        <end position="54"/>
    </location>
</feature>
<evidence type="ECO:0000313" key="3">
    <source>
        <dbReference type="Proteomes" id="UP000276170"/>
    </source>
</evidence>
<keyword evidence="1" id="KW-0732">Signal</keyword>
<dbReference type="Proteomes" id="UP000276170">
    <property type="component" value="Unassembled WGS sequence"/>
</dbReference>
<gene>
    <name evidence="2" type="ORF">HP1_133</name>
</gene>
<keyword evidence="3" id="KW-1185">Reference proteome</keyword>
<dbReference type="EMBL" id="BGZM01000021">
    <property type="protein sequence ID" value="GBR72475.1"/>
    <property type="molecule type" value="Genomic_DNA"/>
</dbReference>
<name>A0A388T6X7_9BACT</name>